<proteinExistence type="predicted"/>
<gene>
    <name evidence="1" type="primary">Necator_chrII.g8426</name>
    <name evidence="1" type="ORF">RB195_020632</name>
</gene>
<comment type="caution">
    <text evidence="1">The sequence shown here is derived from an EMBL/GenBank/DDBJ whole genome shotgun (WGS) entry which is preliminary data.</text>
</comment>
<dbReference type="EMBL" id="JAVFWL010000002">
    <property type="protein sequence ID" value="KAK6738632.1"/>
    <property type="molecule type" value="Genomic_DNA"/>
</dbReference>
<name>A0ABR1CJP7_NECAM</name>
<evidence type="ECO:0000313" key="2">
    <source>
        <dbReference type="Proteomes" id="UP001303046"/>
    </source>
</evidence>
<accession>A0ABR1CJP7</accession>
<keyword evidence="2" id="KW-1185">Reference proteome</keyword>
<dbReference type="Proteomes" id="UP001303046">
    <property type="component" value="Unassembled WGS sequence"/>
</dbReference>
<evidence type="ECO:0000313" key="1">
    <source>
        <dbReference type="EMBL" id="KAK6738632.1"/>
    </source>
</evidence>
<reference evidence="1 2" key="1">
    <citation type="submission" date="2023-08" db="EMBL/GenBank/DDBJ databases">
        <title>A Necator americanus chromosomal reference genome.</title>
        <authorList>
            <person name="Ilik V."/>
            <person name="Petrzelkova K.J."/>
            <person name="Pardy F."/>
            <person name="Fuh T."/>
            <person name="Niatou-Singa F.S."/>
            <person name="Gouil Q."/>
            <person name="Baker L."/>
            <person name="Ritchie M.E."/>
            <person name="Jex A.R."/>
            <person name="Gazzola D."/>
            <person name="Li H."/>
            <person name="Toshio Fujiwara R."/>
            <person name="Zhan B."/>
            <person name="Aroian R.V."/>
            <person name="Pafco B."/>
            <person name="Schwarz E.M."/>
        </authorList>
    </citation>
    <scope>NUCLEOTIDE SEQUENCE [LARGE SCALE GENOMIC DNA]</scope>
    <source>
        <strain evidence="1 2">Aroian</strain>
        <tissue evidence="1">Whole animal</tissue>
    </source>
</reference>
<protein>
    <submittedName>
        <fullName evidence="1">Uncharacterized protein</fullName>
    </submittedName>
</protein>
<organism evidence="1 2">
    <name type="scientific">Necator americanus</name>
    <name type="common">Human hookworm</name>
    <dbReference type="NCBI Taxonomy" id="51031"/>
    <lineage>
        <taxon>Eukaryota</taxon>
        <taxon>Metazoa</taxon>
        <taxon>Ecdysozoa</taxon>
        <taxon>Nematoda</taxon>
        <taxon>Chromadorea</taxon>
        <taxon>Rhabditida</taxon>
        <taxon>Rhabditina</taxon>
        <taxon>Rhabditomorpha</taxon>
        <taxon>Strongyloidea</taxon>
        <taxon>Ancylostomatidae</taxon>
        <taxon>Bunostominae</taxon>
        <taxon>Necator</taxon>
    </lineage>
</organism>
<sequence>MPNTKELIVRRDGAEHSPIKNTHMLRAVIYLCSRRTYSRYLCGGTFAQLLLRLGAEDSLHESGALRITCPRDKRLSISDRIKKYSHQKTSRRAVDDCLCSQRLRIRGGRVSSFRSRESYPTVPRLFSVGNGYDQIGG</sequence>